<dbReference type="PROSITE" id="PS50994">
    <property type="entry name" value="INTEGRASE"/>
    <property type="match status" value="1"/>
</dbReference>
<dbReference type="InterPro" id="IPR012337">
    <property type="entry name" value="RNaseH-like_sf"/>
</dbReference>
<keyword evidence="3" id="KW-1185">Reference proteome</keyword>
<comment type="caution">
    <text evidence="2">The sequence shown here is derived from an EMBL/GenBank/DDBJ whole genome shotgun (WGS) entry which is preliminary data.</text>
</comment>
<dbReference type="Gene3D" id="3.30.420.10">
    <property type="entry name" value="Ribonuclease H-like superfamily/Ribonuclease H"/>
    <property type="match status" value="1"/>
</dbReference>
<dbReference type="Pfam" id="PF24626">
    <property type="entry name" value="SH3_Tf2-1"/>
    <property type="match status" value="1"/>
</dbReference>
<dbReference type="FunFam" id="3.30.420.10:FF:000032">
    <property type="entry name" value="Retrovirus-related Pol polyprotein from transposon 297-like Protein"/>
    <property type="match status" value="1"/>
</dbReference>
<dbReference type="InterPro" id="IPR001584">
    <property type="entry name" value="Integrase_cat-core"/>
</dbReference>
<dbReference type="InterPro" id="IPR036397">
    <property type="entry name" value="RNaseH_sf"/>
</dbReference>
<name>A0A392PCX5_9FABA</name>
<dbReference type="PANTHER" id="PTHR35046:SF26">
    <property type="entry name" value="RNA-DIRECTED DNA POLYMERASE"/>
    <property type="match status" value="1"/>
</dbReference>
<dbReference type="PANTHER" id="PTHR35046">
    <property type="entry name" value="ZINC KNUCKLE (CCHC-TYPE) FAMILY PROTEIN"/>
    <property type="match status" value="1"/>
</dbReference>
<reference evidence="2 3" key="1">
    <citation type="journal article" date="2018" name="Front. Plant Sci.">
        <title>Red Clover (Trifolium pratense) and Zigzag Clover (T. medium) - A Picture of Genomic Similarities and Differences.</title>
        <authorList>
            <person name="Dluhosova J."/>
            <person name="Istvanek J."/>
            <person name="Nedelnik J."/>
            <person name="Repkova J."/>
        </authorList>
    </citation>
    <scope>NUCLEOTIDE SEQUENCE [LARGE SCALE GENOMIC DNA]</scope>
    <source>
        <strain evidence="3">cv. 10/8</strain>
        <tissue evidence="2">Leaf</tissue>
    </source>
</reference>
<evidence type="ECO:0000259" key="1">
    <source>
        <dbReference type="PROSITE" id="PS50994"/>
    </source>
</evidence>
<dbReference type="AlphaFoldDB" id="A0A392PCX5"/>
<proteinExistence type="predicted"/>
<sequence length="263" mass="30417">MDVSMDFIVALPRTQRGKDAIMVVVDRFSKMAHFVACHKTDDASNVADLYFREIVRLHGVPKTIVSDRDSKFLSYFWNTLWRKLGTKLLFSTSHHPQTDGQTEVTNRTLGTLLRGLVNKTQKDWDLKLAHAEFAYNRSPTYATNHSPFEVVYGVNPYLPLDLMAMPKEELVHPDAEAKLNSMMKLHEQVRERIKAVNEAYKQRSKNKKPKLFNEGDLVWVHLRKERFPSKRKNKLMPRADGPFKVISKINDNAYKIELPGEYG</sequence>
<organism evidence="2 3">
    <name type="scientific">Trifolium medium</name>
    <dbReference type="NCBI Taxonomy" id="97028"/>
    <lineage>
        <taxon>Eukaryota</taxon>
        <taxon>Viridiplantae</taxon>
        <taxon>Streptophyta</taxon>
        <taxon>Embryophyta</taxon>
        <taxon>Tracheophyta</taxon>
        <taxon>Spermatophyta</taxon>
        <taxon>Magnoliopsida</taxon>
        <taxon>eudicotyledons</taxon>
        <taxon>Gunneridae</taxon>
        <taxon>Pentapetalae</taxon>
        <taxon>rosids</taxon>
        <taxon>fabids</taxon>
        <taxon>Fabales</taxon>
        <taxon>Fabaceae</taxon>
        <taxon>Papilionoideae</taxon>
        <taxon>50 kb inversion clade</taxon>
        <taxon>NPAAA clade</taxon>
        <taxon>Hologalegina</taxon>
        <taxon>IRL clade</taxon>
        <taxon>Trifolieae</taxon>
        <taxon>Trifolium</taxon>
    </lineage>
</organism>
<dbReference type="GO" id="GO:0003676">
    <property type="term" value="F:nucleic acid binding"/>
    <property type="evidence" value="ECO:0007669"/>
    <property type="project" value="InterPro"/>
</dbReference>
<accession>A0A392PCX5</accession>
<dbReference type="Proteomes" id="UP000265520">
    <property type="component" value="Unassembled WGS sequence"/>
</dbReference>
<dbReference type="EMBL" id="LXQA010074679">
    <property type="protein sequence ID" value="MCI10001.1"/>
    <property type="molecule type" value="Genomic_DNA"/>
</dbReference>
<evidence type="ECO:0000313" key="2">
    <source>
        <dbReference type="EMBL" id="MCI10001.1"/>
    </source>
</evidence>
<feature type="domain" description="Integrase catalytic" evidence="1">
    <location>
        <begin position="1"/>
        <end position="155"/>
    </location>
</feature>
<dbReference type="Pfam" id="PF00665">
    <property type="entry name" value="rve"/>
    <property type="match status" value="1"/>
</dbReference>
<feature type="non-terminal residue" evidence="2">
    <location>
        <position position="263"/>
    </location>
</feature>
<dbReference type="GO" id="GO:0015074">
    <property type="term" value="P:DNA integration"/>
    <property type="evidence" value="ECO:0007669"/>
    <property type="project" value="InterPro"/>
</dbReference>
<dbReference type="SUPFAM" id="SSF53098">
    <property type="entry name" value="Ribonuclease H-like"/>
    <property type="match status" value="1"/>
</dbReference>
<evidence type="ECO:0000313" key="3">
    <source>
        <dbReference type="Proteomes" id="UP000265520"/>
    </source>
</evidence>
<protein>
    <submittedName>
        <fullName evidence="2">Retrotransposon protein</fullName>
    </submittedName>
</protein>
<dbReference type="InterPro" id="IPR056924">
    <property type="entry name" value="SH3_Tf2-1"/>
</dbReference>